<dbReference type="OrthoDB" id="7428500at2"/>
<evidence type="ECO:0000256" key="1">
    <source>
        <dbReference type="SAM" id="SignalP"/>
    </source>
</evidence>
<gene>
    <name evidence="2" type="ORF">GRI43_06875</name>
</gene>
<evidence type="ECO:0000313" key="2">
    <source>
        <dbReference type="EMBL" id="MXP47111.1"/>
    </source>
</evidence>
<dbReference type="Proteomes" id="UP000471435">
    <property type="component" value="Unassembled WGS sequence"/>
</dbReference>
<evidence type="ECO:0008006" key="4">
    <source>
        <dbReference type="Google" id="ProtNLM"/>
    </source>
</evidence>
<dbReference type="AlphaFoldDB" id="A0A6I4V1G3"/>
<dbReference type="RefSeq" id="WP_160730269.1">
    <property type="nucleotide sequence ID" value="NZ_CANLWR010000001.1"/>
</dbReference>
<keyword evidence="3" id="KW-1185">Reference proteome</keyword>
<sequence length="168" mass="17049">MKFMKLATLSAIAAASLSTSAFAAPAVGDTITGPEGGTVGTVEAVADGMVTFNTGKHNVTLPTESFGEGDTGPTITVTKTYLDDAMDAEIVKAAAARDALLVEGAAVLSANQQPLGVVESVDGDTVVVAHADGPVSLLREHFVAREANLMALFTNEQIKTTIAANSAS</sequence>
<proteinExistence type="predicted"/>
<accession>A0A6I4V1G3</accession>
<comment type="caution">
    <text evidence="2">The sequence shown here is derived from an EMBL/GenBank/DDBJ whole genome shotgun (WGS) entry which is preliminary data.</text>
</comment>
<evidence type="ECO:0000313" key="3">
    <source>
        <dbReference type="Proteomes" id="UP000471435"/>
    </source>
</evidence>
<reference evidence="2 3" key="1">
    <citation type="submission" date="2019-12" db="EMBL/GenBank/DDBJ databases">
        <title>Genomic-based taxomic classification of the family Erythrobacteraceae.</title>
        <authorList>
            <person name="Xu L."/>
        </authorList>
    </citation>
    <scope>NUCLEOTIDE SEQUENCE [LARGE SCALE GENOMIC DNA]</scope>
    <source>
        <strain evidence="2 3">SW-109</strain>
    </source>
</reference>
<organism evidence="2 3">
    <name type="scientific">Pontixanthobacter luteolus</name>
    <dbReference type="NCBI Taxonomy" id="295089"/>
    <lineage>
        <taxon>Bacteria</taxon>
        <taxon>Pseudomonadati</taxon>
        <taxon>Pseudomonadota</taxon>
        <taxon>Alphaproteobacteria</taxon>
        <taxon>Sphingomonadales</taxon>
        <taxon>Erythrobacteraceae</taxon>
        <taxon>Pontixanthobacter</taxon>
    </lineage>
</organism>
<feature type="chain" id="PRO_5026228888" description="PRC-barrel domain-containing protein" evidence="1">
    <location>
        <begin position="24"/>
        <end position="168"/>
    </location>
</feature>
<keyword evidence="1" id="KW-0732">Signal</keyword>
<dbReference type="EMBL" id="WTYP01000001">
    <property type="protein sequence ID" value="MXP47111.1"/>
    <property type="molecule type" value="Genomic_DNA"/>
</dbReference>
<feature type="signal peptide" evidence="1">
    <location>
        <begin position="1"/>
        <end position="23"/>
    </location>
</feature>
<protein>
    <recommendedName>
        <fullName evidence="4">PRC-barrel domain-containing protein</fullName>
    </recommendedName>
</protein>
<name>A0A6I4V1G3_9SPHN</name>